<evidence type="ECO:0000313" key="3">
    <source>
        <dbReference type="Proteomes" id="UP001225316"/>
    </source>
</evidence>
<gene>
    <name evidence="2" type="ORF">QEH52_10770</name>
</gene>
<organism evidence="2 3">
    <name type="scientific">Thalassobacterium maritimum</name>
    <dbReference type="NCBI Taxonomy" id="3041265"/>
    <lineage>
        <taxon>Bacteria</taxon>
        <taxon>Pseudomonadati</taxon>
        <taxon>Verrucomicrobiota</taxon>
        <taxon>Opitutia</taxon>
        <taxon>Puniceicoccales</taxon>
        <taxon>Coraliomargaritaceae</taxon>
        <taxon>Thalassobacterium</taxon>
    </lineage>
</organism>
<evidence type="ECO:0008006" key="4">
    <source>
        <dbReference type="Google" id="ProtNLM"/>
    </source>
</evidence>
<accession>A0ABU1AY14</accession>
<protein>
    <recommendedName>
        <fullName evidence="4">DUF3040 domain-containing protein</fullName>
    </recommendedName>
</protein>
<evidence type="ECO:0000256" key="1">
    <source>
        <dbReference type="SAM" id="Phobius"/>
    </source>
</evidence>
<evidence type="ECO:0000313" key="2">
    <source>
        <dbReference type="EMBL" id="MDQ8207995.1"/>
    </source>
</evidence>
<dbReference type="Proteomes" id="UP001225316">
    <property type="component" value="Unassembled WGS sequence"/>
</dbReference>
<feature type="transmembrane region" description="Helical" evidence="1">
    <location>
        <begin position="78"/>
        <end position="96"/>
    </location>
</feature>
<keyword evidence="3" id="KW-1185">Reference proteome</keyword>
<dbReference type="EMBL" id="JARXHW010000022">
    <property type="protein sequence ID" value="MDQ8207995.1"/>
    <property type="molecule type" value="Genomic_DNA"/>
</dbReference>
<dbReference type="RefSeq" id="WP_308950379.1">
    <property type="nucleotide sequence ID" value="NZ_JARXHW010000022.1"/>
</dbReference>
<proteinExistence type="predicted"/>
<comment type="caution">
    <text evidence="2">The sequence shown here is derived from an EMBL/GenBank/DDBJ whole genome shotgun (WGS) entry which is preliminary data.</text>
</comment>
<reference evidence="2 3" key="1">
    <citation type="submission" date="2023-04" db="EMBL/GenBank/DDBJ databases">
        <title>A novel bacteria isolated from coastal sediment.</title>
        <authorList>
            <person name="Liu X.-J."/>
            <person name="Du Z.-J."/>
        </authorList>
    </citation>
    <scope>NUCLEOTIDE SEQUENCE [LARGE SCALE GENOMIC DNA]</scope>
    <source>
        <strain evidence="2 3">SDUM461003</strain>
    </source>
</reference>
<keyword evidence="1" id="KW-0472">Membrane</keyword>
<keyword evidence="1" id="KW-1133">Transmembrane helix</keyword>
<sequence>MLDGHFSTQEQREQLLQAKANTFGSIHNDRVDELSELEYLDIEIKETQSNRRSRSMPFFAIGAVTTFFSFAANTALTHLMGLLMGIGAFCVAAWVLRHHNQRLRVLKDKLKNEQQSNAADPGQQPPD</sequence>
<keyword evidence="1" id="KW-0812">Transmembrane</keyword>
<name>A0ABU1AY14_9BACT</name>